<dbReference type="Proteomes" id="UP000184287">
    <property type="component" value="Unassembled WGS sequence"/>
</dbReference>
<dbReference type="STRING" id="288992.SAMN04488522_10741"/>
<accession>A0A1M5M3W8</accession>
<proteinExistence type="predicted"/>
<dbReference type="EMBL" id="FQUQ01000007">
    <property type="protein sequence ID" value="SHG71403.1"/>
    <property type="molecule type" value="Genomic_DNA"/>
</dbReference>
<evidence type="ECO:0008006" key="3">
    <source>
        <dbReference type="Google" id="ProtNLM"/>
    </source>
</evidence>
<dbReference type="AlphaFoldDB" id="A0A1M5M3W8"/>
<keyword evidence="2" id="KW-1185">Reference proteome</keyword>
<dbReference type="RefSeq" id="WP_073236881.1">
    <property type="nucleotide sequence ID" value="NZ_FQUQ01000007.1"/>
</dbReference>
<organism evidence="1 2">
    <name type="scientific">Pedobacter caeni</name>
    <dbReference type="NCBI Taxonomy" id="288992"/>
    <lineage>
        <taxon>Bacteria</taxon>
        <taxon>Pseudomonadati</taxon>
        <taxon>Bacteroidota</taxon>
        <taxon>Sphingobacteriia</taxon>
        <taxon>Sphingobacteriales</taxon>
        <taxon>Sphingobacteriaceae</taxon>
        <taxon>Pedobacter</taxon>
    </lineage>
</organism>
<dbReference type="OrthoDB" id="1466170at2"/>
<reference evidence="2" key="1">
    <citation type="submission" date="2016-11" db="EMBL/GenBank/DDBJ databases">
        <authorList>
            <person name="Varghese N."/>
            <person name="Submissions S."/>
        </authorList>
    </citation>
    <scope>NUCLEOTIDE SEQUENCE [LARGE SCALE GENOMIC DNA]</scope>
    <source>
        <strain evidence="2">DSM 16990</strain>
    </source>
</reference>
<evidence type="ECO:0000313" key="1">
    <source>
        <dbReference type="EMBL" id="SHG71403.1"/>
    </source>
</evidence>
<evidence type="ECO:0000313" key="2">
    <source>
        <dbReference type="Proteomes" id="UP000184287"/>
    </source>
</evidence>
<gene>
    <name evidence="1" type="ORF">SAMN04488522_10741</name>
</gene>
<sequence>MKSLKRSVGFILIFYFLYSGGSNAQSKEISVFAAKKAYQQFKLKESRDIYHLIVYNKSFPVEERVTALQNLASQDWKIYQNSHHALKLLSEAVDLKLSSSVSYQISGQIRMEEGKYESALIDADSAGKVATADIDLLNARILYADIVYHKNVVRIKKGLQLNNADLNSASATLKKVLEQQPGKQHATELLIGISLMLRKWPDLMSGIKSYYFITDERYINPALGRAYEKMDQVVKKGSGGELNLSDERNLIIALSEAKFFEYASLYALHLSNYANGQLYSDPLLSPILHYNSFVNKITAINNRFYPEIAKGRINYDSAYHKTINTAAKQLWVQLGHREKYIEAAFFKEIKQRFGADGYIGTTVNYYSMLFGHIVHDEMKTIKQYGYEANFRYVAIDRLISQDYTSWYGATNVGGWGNDSTIVQIRKAYLSDPYQRLNWLINVGEKQKMMKRIQETERKDSLRCAQDEYLEPSGLALKIKFKEATEIMDSLKKTGLDHTQLYLAFIAENMRLSVESTIFAHEGRHAIDQLYFKEEFAKMSDDERELRAKLSEVIFSSNPKLALTGSILGSGLNDETNHGKANSRYLKIIVDWMKQHRNEIRKLNPSMPMLMQLELLTNEQLRKLSIQADPLAISRKQF</sequence>
<name>A0A1M5M3W8_9SPHI</name>
<protein>
    <recommendedName>
        <fullName evidence="3">Tetratricopeptide repeat-containing protein</fullName>
    </recommendedName>
</protein>